<dbReference type="Proteomes" id="UP000298179">
    <property type="component" value="Unassembled WGS sequence"/>
</dbReference>
<accession>A0A4Y8RQS9</accession>
<feature type="signal peptide" evidence="1">
    <location>
        <begin position="1"/>
        <end position="23"/>
    </location>
</feature>
<evidence type="ECO:0000313" key="3">
    <source>
        <dbReference type="Proteomes" id="UP000298179"/>
    </source>
</evidence>
<reference evidence="2 3" key="1">
    <citation type="submission" date="2019-03" db="EMBL/GenBank/DDBJ databases">
        <title>Jiella endophytica sp. nov., a novel endophytic bacterium isolated from root of Ficus microcarpa Linn. f.</title>
        <authorList>
            <person name="Tuo L."/>
        </authorList>
    </citation>
    <scope>NUCLEOTIDE SEQUENCE [LARGE SCALE GENOMIC DNA]</scope>
    <source>
        <strain evidence="2 3">CBS5Q-3</strain>
    </source>
</reference>
<dbReference type="RefSeq" id="WP_134761196.1">
    <property type="nucleotide sequence ID" value="NZ_SOZD01000002.1"/>
</dbReference>
<proteinExistence type="predicted"/>
<dbReference type="EMBL" id="SOZD01000002">
    <property type="protein sequence ID" value="TFF25027.1"/>
    <property type="molecule type" value="Genomic_DNA"/>
</dbReference>
<feature type="chain" id="PRO_5021251623" description="DUF1176 domain-containing protein" evidence="1">
    <location>
        <begin position="24"/>
        <end position="296"/>
    </location>
</feature>
<protein>
    <recommendedName>
        <fullName evidence="4">DUF1176 domain-containing protein</fullName>
    </recommendedName>
</protein>
<organism evidence="2 3">
    <name type="scientific">Jiella endophytica</name>
    <dbReference type="NCBI Taxonomy" id="2558362"/>
    <lineage>
        <taxon>Bacteria</taxon>
        <taxon>Pseudomonadati</taxon>
        <taxon>Pseudomonadota</taxon>
        <taxon>Alphaproteobacteria</taxon>
        <taxon>Hyphomicrobiales</taxon>
        <taxon>Aurantimonadaceae</taxon>
        <taxon>Jiella</taxon>
    </lineage>
</organism>
<keyword evidence="3" id="KW-1185">Reference proteome</keyword>
<gene>
    <name evidence="2" type="ORF">E3C22_06495</name>
</gene>
<comment type="caution">
    <text evidence="2">The sequence shown here is derived from an EMBL/GenBank/DDBJ whole genome shotgun (WGS) entry which is preliminary data.</text>
</comment>
<name>A0A4Y8RQS9_9HYPH</name>
<evidence type="ECO:0000313" key="2">
    <source>
        <dbReference type="EMBL" id="TFF25027.1"/>
    </source>
</evidence>
<dbReference type="AlphaFoldDB" id="A0A4Y8RQS9"/>
<evidence type="ECO:0008006" key="4">
    <source>
        <dbReference type="Google" id="ProtNLM"/>
    </source>
</evidence>
<keyword evidence="1" id="KW-0732">Signal</keyword>
<sequence>MRFWTFAVFGLAFLLLPLGSAFAGWKESRAGDWRAAYACDAGEATCVAVSCKAGQKPKFGIWSTQFQAVSPSEMQREVRFDIDIDGAASSLPVEAGEYLSDKRVIFWPMDRQLLANVRDGRTMAIEGWGDPRMDLRDDERLVERTVEACPFTTVALREVQRAAGNSPRDAAGDADRQAAFLKYIMPGEAECRRGEGDVSCRLGERQGSDLNSILARYDRRNQEFAIRAEIAHRDGDHEAYRQRLYDALAAFGVPASFADACLVKGAVAIDAGGSRVECDSYTPADSTVATISIRRL</sequence>
<dbReference type="OrthoDB" id="9822443at2"/>
<evidence type="ECO:0000256" key="1">
    <source>
        <dbReference type="SAM" id="SignalP"/>
    </source>
</evidence>